<feature type="binding site" evidence="6">
    <location>
        <position position="76"/>
    </location>
    <ligand>
        <name>Zn(2+)</name>
        <dbReference type="ChEBI" id="CHEBI:29105"/>
    </ligand>
</feature>
<dbReference type="NCBIfam" id="TIGR01065">
    <property type="entry name" value="hlyIII"/>
    <property type="match status" value="1"/>
</dbReference>
<organism evidence="8 9">
    <name type="scientific">Lederbergia citri</name>
    <dbReference type="NCBI Taxonomy" id="2833580"/>
    <lineage>
        <taxon>Bacteria</taxon>
        <taxon>Bacillati</taxon>
        <taxon>Bacillota</taxon>
        <taxon>Bacilli</taxon>
        <taxon>Bacillales</taxon>
        <taxon>Bacillaceae</taxon>
        <taxon>Lederbergia</taxon>
    </lineage>
</organism>
<dbReference type="GO" id="GO:0012505">
    <property type="term" value="C:endomembrane system"/>
    <property type="evidence" value="ECO:0007669"/>
    <property type="project" value="UniProtKB-SubCell"/>
</dbReference>
<evidence type="ECO:0000256" key="5">
    <source>
        <dbReference type="ARBA" id="ARBA00023136"/>
    </source>
</evidence>
<evidence type="ECO:0000256" key="2">
    <source>
        <dbReference type="ARBA" id="ARBA00008488"/>
    </source>
</evidence>
<proteinExistence type="inferred from homology"/>
<keyword evidence="4 7" id="KW-1133">Transmembrane helix</keyword>
<comment type="caution">
    <text evidence="8">The sequence shown here is derived from an EMBL/GenBank/DDBJ whole genome shotgun (WGS) entry which is preliminary data.</text>
</comment>
<sequence length="220" mass="24273">MVNDLQTTYYTDGETYNWKEELANAITHGIGFLLSIPALVVLIVSAANNGGALQVVSFTIFGVTMLLLYLFSTMLHSFKPSKVKNVFAILDHSAIYLLIAGTYTPLVLISLNGALGWTLFGIVWGLAVAGITLKCFLINKFRIISTIFYLAMGWLVIIAIKPLYLSLSGAGFALLLTGGILYSVGAIFYIWRNLPYSHAIWHLFVIAGSAFMYFCILFYV</sequence>
<evidence type="ECO:0000313" key="9">
    <source>
        <dbReference type="Proteomes" id="UP000681414"/>
    </source>
</evidence>
<dbReference type="GO" id="GO:0046872">
    <property type="term" value="F:metal ion binding"/>
    <property type="evidence" value="ECO:0007669"/>
    <property type="project" value="UniProtKB-KW"/>
</dbReference>
<feature type="binding site" evidence="6">
    <location>
        <position position="202"/>
    </location>
    <ligand>
        <name>Zn(2+)</name>
        <dbReference type="ChEBI" id="CHEBI:29105"/>
    </ligand>
</feature>
<feature type="transmembrane region" description="Helical" evidence="7">
    <location>
        <begin position="52"/>
        <end position="72"/>
    </location>
</feature>
<evidence type="ECO:0000256" key="7">
    <source>
        <dbReference type="SAM" id="Phobius"/>
    </source>
</evidence>
<dbReference type="GO" id="GO:0016020">
    <property type="term" value="C:membrane"/>
    <property type="evidence" value="ECO:0007669"/>
    <property type="project" value="InterPro"/>
</dbReference>
<evidence type="ECO:0000256" key="1">
    <source>
        <dbReference type="ARBA" id="ARBA00004127"/>
    </source>
</evidence>
<keyword evidence="6" id="KW-0479">Metal-binding</keyword>
<evidence type="ECO:0000256" key="4">
    <source>
        <dbReference type="ARBA" id="ARBA00022989"/>
    </source>
</evidence>
<feature type="transmembrane region" description="Helical" evidence="7">
    <location>
        <begin position="200"/>
        <end position="219"/>
    </location>
</feature>
<evidence type="ECO:0000256" key="3">
    <source>
        <dbReference type="ARBA" id="ARBA00022692"/>
    </source>
</evidence>
<keyword evidence="5 7" id="KW-0472">Membrane</keyword>
<dbReference type="RefSeq" id="WP_213123609.1">
    <property type="nucleotide sequence ID" value="NZ_JAGYPG010000001.1"/>
</dbReference>
<reference evidence="8 9" key="1">
    <citation type="submission" date="2021-05" db="EMBL/GenBank/DDBJ databases">
        <title>Novel Bacillus species.</title>
        <authorList>
            <person name="Liu G."/>
        </authorList>
    </citation>
    <scope>NUCLEOTIDE SEQUENCE [LARGE SCALE GENOMIC DNA]</scope>
    <source>
        <strain evidence="9">FJAT-49780</strain>
    </source>
</reference>
<dbReference type="InterPro" id="IPR005744">
    <property type="entry name" value="Hy-lIII"/>
</dbReference>
<dbReference type="AlphaFoldDB" id="A0A942TDE2"/>
<dbReference type="EMBL" id="JAGYPG010000001">
    <property type="protein sequence ID" value="MBS4194427.1"/>
    <property type="molecule type" value="Genomic_DNA"/>
</dbReference>
<feature type="transmembrane region" description="Helical" evidence="7">
    <location>
        <begin position="170"/>
        <end position="191"/>
    </location>
</feature>
<gene>
    <name evidence="8" type="ORF">KHA97_05000</name>
</gene>
<feature type="transmembrane region" description="Helical" evidence="7">
    <location>
        <begin position="93"/>
        <end position="111"/>
    </location>
</feature>
<feature type="transmembrane region" description="Helical" evidence="7">
    <location>
        <begin position="117"/>
        <end position="136"/>
    </location>
</feature>
<feature type="transmembrane region" description="Helical" evidence="7">
    <location>
        <begin position="143"/>
        <end position="164"/>
    </location>
</feature>
<comment type="similarity">
    <text evidence="2">Belongs to the UPF0073 (Hly-III) family.</text>
</comment>
<keyword evidence="3 7" id="KW-0812">Transmembrane</keyword>
<feature type="transmembrane region" description="Helical" evidence="7">
    <location>
        <begin position="25"/>
        <end position="46"/>
    </location>
</feature>
<dbReference type="PANTHER" id="PTHR20855:SF129">
    <property type="entry name" value="HEMOLYSIN-3 HOMOLOG"/>
    <property type="match status" value="1"/>
</dbReference>
<evidence type="ECO:0000256" key="6">
    <source>
        <dbReference type="PIRSR" id="PIRSR604254-1"/>
    </source>
</evidence>
<name>A0A942TDE2_9BACI</name>
<dbReference type="InterPro" id="IPR004254">
    <property type="entry name" value="AdipoR/HlyIII-related"/>
</dbReference>
<feature type="binding site" evidence="6">
    <location>
        <position position="198"/>
    </location>
    <ligand>
        <name>Zn(2+)</name>
        <dbReference type="ChEBI" id="CHEBI:29105"/>
    </ligand>
</feature>
<accession>A0A942TDE2</accession>
<protein>
    <submittedName>
        <fullName evidence="8">Hemolysin III family protein</fullName>
    </submittedName>
</protein>
<keyword evidence="9" id="KW-1185">Reference proteome</keyword>
<dbReference type="PANTHER" id="PTHR20855">
    <property type="entry name" value="ADIPOR/PROGESTIN RECEPTOR-RELATED"/>
    <property type="match status" value="1"/>
</dbReference>
<dbReference type="GO" id="GO:0140911">
    <property type="term" value="F:pore-forming activity"/>
    <property type="evidence" value="ECO:0007669"/>
    <property type="project" value="InterPro"/>
</dbReference>
<comment type="subcellular location">
    <subcellularLocation>
        <location evidence="1">Endomembrane system</location>
        <topology evidence="1">Multi-pass membrane protein</topology>
    </subcellularLocation>
</comment>
<evidence type="ECO:0000313" key="8">
    <source>
        <dbReference type="EMBL" id="MBS4194427.1"/>
    </source>
</evidence>
<dbReference type="Pfam" id="PF03006">
    <property type="entry name" value="HlyIII"/>
    <property type="match status" value="1"/>
</dbReference>
<keyword evidence="6" id="KW-0862">Zinc</keyword>
<dbReference type="Proteomes" id="UP000681414">
    <property type="component" value="Unassembled WGS sequence"/>
</dbReference>